<dbReference type="EMBL" id="BDOQ01000010">
    <property type="protein sequence ID" value="GBG14860.1"/>
    <property type="molecule type" value="Genomic_DNA"/>
</dbReference>
<protein>
    <submittedName>
        <fullName evidence="1">Porin</fullName>
    </submittedName>
</protein>
<name>A0A2R5F9F1_9PROT</name>
<dbReference type="Proteomes" id="UP000245081">
    <property type="component" value="Unassembled WGS sequence"/>
</dbReference>
<evidence type="ECO:0000313" key="1">
    <source>
        <dbReference type="EMBL" id="GBG14860.1"/>
    </source>
</evidence>
<comment type="caution">
    <text evidence="1">The sequence shown here is derived from an EMBL/GenBank/DDBJ whole genome shotgun (WGS) entry which is preliminary data.</text>
</comment>
<organism evidence="1 2">
    <name type="scientific">Novimethylophilus kurashikiensis</name>
    <dbReference type="NCBI Taxonomy" id="1825523"/>
    <lineage>
        <taxon>Bacteria</taxon>
        <taxon>Pseudomonadati</taxon>
        <taxon>Pseudomonadota</taxon>
        <taxon>Betaproteobacteria</taxon>
        <taxon>Nitrosomonadales</taxon>
        <taxon>Methylophilaceae</taxon>
        <taxon>Novimethylophilus</taxon>
    </lineage>
</organism>
<proteinExistence type="predicted"/>
<dbReference type="AlphaFoldDB" id="A0A2R5F9F1"/>
<gene>
    <name evidence="1" type="ORF">NMK_2461</name>
</gene>
<evidence type="ECO:0000313" key="2">
    <source>
        <dbReference type="Proteomes" id="UP000245081"/>
    </source>
</evidence>
<reference evidence="1 2" key="1">
    <citation type="journal article" date="2018" name="Environ. Microbiol.">
        <title>Isolation and genomic characterization of Novimethylophilus kurashikiensis gen. nov. sp. nov., a new lanthanide-dependent methylotrophic species of Methylophilaceae.</title>
        <authorList>
            <person name="Lv H."/>
            <person name="Sahin N."/>
            <person name="Tani A."/>
        </authorList>
    </citation>
    <scope>NUCLEOTIDE SEQUENCE [LARGE SCALE GENOMIC DNA]</scope>
    <source>
        <strain evidence="1 2">La2-4</strain>
    </source>
</reference>
<keyword evidence="2" id="KW-1185">Reference proteome</keyword>
<dbReference type="RefSeq" id="WP_109016042.1">
    <property type="nucleotide sequence ID" value="NZ_BDOQ01000010.1"/>
</dbReference>
<accession>A0A2R5F9F1</accession>
<sequence>MIGYLDTGFGLELVDILAYDRNKYVTVRQNGEVSLVKRGYLFRDALGQVRFPAIFWYQLPRAEGLPRPSRLQASQELKALRRHSKTRYMLHTNGAPKCSDTLVKALRMFSDVAGDCFLTRFKDKGRSSMSGAILTRENGELFIITHGRGYHEVKQAHLRKFGIAA</sequence>